<proteinExistence type="predicted"/>
<evidence type="ECO:0008006" key="4">
    <source>
        <dbReference type="Google" id="ProtNLM"/>
    </source>
</evidence>
<dbReference type="SUPFAM" id="SSF53474">
    <property type="entry name" value="alpha/beta-Hydrolases"/>
    <property type="match status" value="1"/>
</dbReference>
<evidence type="ECO:0000313" key="2">
    <source>
        <dbReference type="EMBL" id="RBP40923.1"/>
    </source>
</evidence>
<dbReference type="OrthoDB" id="9146575at2"/>
<reference evidence="2 3" key="1">
    <citation type="submission" date="2018-06" db="EMBL/GenBank/DDBJ databases">
        <title>Genomic Encyclopedia of Type Strains, Phase IV (KMG-IV): sequencing the most valuable type-strain genomes for metagenomic binning, comparative biology and taxonomic classification.</title>
        <authorList>
            <person name="Goeker M."/>
        </authorList>
    </citation>
    <scope>NUCLEOTIDE SEQUENCE [LARGE SCALE GENOMIC DNA]</scope>
    <source>
        <strain evidence="2 3">DSM 25520</strain>
    </source>
</reference>
<dbReference type="AlphaFoldDB" id="A0A366HG15"/>
<feature type="signal peptide" evidence="1">
    <location>
        <begin position="1"/>
        <end position="22"/>
    </location>
</feature>
<evidence type="ECO:0000256" key="1">
    <source>
        <dbReference type="SAM" id="SignalP"/>
    </source>
</evidence>
<gene>
    <name evidence="2" type="ORF">DFR37_103266</name>
</gene>
<feature type="chain" id="PRO_5016635723" description="Alpha/beta hydrolase" evidence="1">
    <location>
        <begin position="23"/>
        <end position="265"/>
    </location>
</feature>
<comment type="caution">
    <text evidence="2">The sequence shown here is derived from an EMBL/GenBank/DDBJ whole genome shotgun (WGS) entry which is preliminary data.</text>
</comment>
<dbReference type="EMBL" id="QNRQ01000003">
    <property type="protein sequence ID" value="RBP40923.1"/>
    <property type="molecule type" value="Genomic_DNA"/>
</dbReference>
<organism evidence="2 3">
    <name type="scientific">Eoetvoesiella caeni</name>
    <dbReference type="NCBI Taxonomy" id="645616"/>
    <lineage>
        <taxon>Bacteria</taxon>
        <taxon>Pseudomonadati</taxon>
        <taxon>Pseudomonadota</taxon>
        <taxon>Betaproteobacteria</taxon>
        <taxon>Burkholderiales</taxon>
        <taxon>Alcaligenaceae</taxon>
        <taxon>Eoetvoesiella</taxon>
    </lineage>
</organism>
<dbReference type="Gene3D" id="3.40.50.1820">
    <property type="entry name" value="alpha/beta hydrolase"/>
    <property type="match status" value="1"/>
</dbReference>
<accession>A0A366HG15</accession>
<protein>
    <recommendedName>
        <fullName evidence="4">Alpha/beta hydrolase</fullName>
    </recommendedName>
</protein>
<keyword evidence="1" id="KW-0732">Signal</keyword>
<name>A0A366HG15_9BURK</name>
<dbReference type="Proteomes" id="UP000253628">
    <property type="component" value="Unassembled WGS sequence"/>
</dbReference>
<evidence type="ECO:0000313" key="3">
    <source>
        <dbReference type="Proteomes" id="UP000253628"/>
    </source>
</evidence>
<sequence>MKNFLVWATTFLILAFSGVSQAQDSARGAIMRVTTRPGVVVPLYVVWRNQAVATVVLFSGSKGGFGKPGDDGWPDSGNFLIRTGKMWASQPFNIVMVGRPSDGIDLGDGAVRIGAEHGADNVAIYKAVKSKSNVPLWVVGTSMGTISAVASAVHDTDGLISGLVLTSSVTSSKRAGAVPTQDLSKIRVPTLVVHHEKDACKICVPSDARTIAGLLVNAPIRKTVMLNGGSGATGNPCEGQHYHGFIGMESAVVAMISAWILHPAS</sequence>
<dbReference type="RefSeq" id="WP_113932680.1">
    <property type="nucleotide sequence ID" value="NZ_JACCEU010000004.1"/>
</dbReference>
<dbReference type="InterPro" id="IPR029058">
    <property type="entry name" value="AB_hydrolase_fold"/>
</dbReference>
<keyword evidence="3" id="KW-1185">Reference proteome</keyword>